<gene>
    <name evidence="1" type="ORF">TNCV_2630241</name>
</gene>
<reference evidence="1" key="1">
    <citation type="submission" date="2020-08" db="EMBL/GenBank/DDBJ databases">
        <title>Multicomponent nature underlies the extraordinary mechanical properties of spider dragline silk.</title>
        <authorList>
            <person name="Kono N."/>
            <person name="Nakamura H."/>
            <person name="Mori M."/>
            <person name="Yoshida Y."/>
            <person name="Ohtoshi R."/>
            <person name="Malay A.D."/>
            <person name="Moran D.A.P."/>
            <person name="Tomita M."/>
            <person name="Numata K."/>
            <person name="Arakawa K."/>
        </authorList>
    </citation>
    <scope>NUCLEOTIDE SEQUENCE</scope>
</reference>
<proteinExistence type="predicted"/>
<dbReference type="AlphaFoldDB" id="A0A8X6SJM3"/>
<evidence type="ECO:0000313" key="2">
    <source>
        <dbReference type="Proteomes" id="UP000887159"/>
    </source>
</evidence>
<dbReference type="Proteomes" id="UP000887159">
    <property type="component" value="Unassembled WGS sequence"/>
</dbReference>
<comment type="caution">
    <text evidence="1">The sequence shown here is derived from an EMBL/GenBank/DDBJ whole genome shotgun (WGS) entry which is preliminary data.</text>
</comment>
<organism evidence="1 2">
    <name type="scientific">Trichonephila clavipes</name>
    <name type="common">Golden silk orbweaver</name>
    <name type="synonym">Nephila clavipes</name>
    <dbReference type="NCBI Taxonomy" id="2585209"/>
    <lineage>
        <taxon>Eukaryota</taxon>
        <taxon>Metazoa</taxon>
        <taxon>Ecdysozoa</taxon>
        <taxon>Arthropoda</taxon>
        <taxon>Chelicerata</taxon>
        <taxon>Arachnida</taxon>
        <taxon>Araneae</taxon>
        <taxon>Araneomorphae</taxon>
        <taxon>Entelegynae</taxon>
        <taxon>Araneoidea</taxon>
        <taxon>Nephilidae</taxon>
        <taxon>Trichonephila</taxon>
    </lineage>
</organism>
<dbReference type="EMBL" id="BMAU01021296">
    <property type="protein sequence ID" value="GFY10347.1"/>
    <property type="molecule type" value="Genomic_DNA"/>
</dbReference>
<accession>A0A8X6SJM3</accession>
<sequence length="107" mass="12311">MAYPISCQVNMMSSEQSSPINQGARTTLPFEYDLAGHLSKTCLQSRGEETFYTTLLALSSLRRETSIRYIVYCWNVFLNFLKYLKEFKFFMAYPISCQVNMMSSGAI</sequence>
<name>A0A8X6SJM3_TRICX</name>
<protein>
    <submittedName>
        <fullName evidence="1">Uncharacterized protein</fullName>
    </submittedName>
</protein>
<keyword evidence="2" id="KW-1185">Reference proteome</keyword>
<evidence type="ECO:0000313" key="1">
    <source>
        <dbReference type="EMBL" id="GFY10347.1"/>
    </source>
</evidence>